<dbReference type="Pfam" id="PF13541">
    <property type="entry name" value="ChlI"/>
    <property type="match status" value="1"/>
</dbReference>
<dbReference type="InterPro" id="IPR004482">
    <property type="entry name" value="Mg_chelat-rel"/>
</dbReference>
<feature type="domain" description="MCM C-terminal AAA(+) ATPase" evidence="4">
    <location>
        <begin position="296"/>
        <end position="391"/>
    </location>
</feature>
<dbReference type="Proteomes" id="UP001232156">
    <property type="component" value="Unassembled WGS sequence"/>
</dbReference>
<dbReference type="PRINTS" id="PR01657">
    <property type="entry name" value="MCMFAMILY"/>
</dbReference>
<proteinExistence type="inferred from homology"/>
<dbReference type="PANTHER" id="PTHR32039:SF7">
    <property type="entry name" value="COMPETENCE PROTEIN COMM"/>
    <property type="match status" value="1"/>
</dbReference>
<evidence type="ECO:0000256" key="2">
    <source>
        <dbReference type="ARBA" id="ARBA00022741"/>
    </source>
</evidence>
<keyword evidence="6" id="KW-1185">Reference proteome</keyword>
<organism evidence="5 6">
    <name type="scientific">Yanghanlia caeni</name>
    <dbReference type="NCBI Taxonomy" id="3064283"/>
    <lineage>
        <taxon>Bacteria</taxon>
        <taxon>Pseudomonadati</taxon>
        <taxon>Pseudomonadota</taxon>
        <taxon>Betaproteobacteria</taxon>
        <taxon>Burkholderiales</taxon>
        <taxon>Alcaligenaceae</taxon>
        <taxon>Yanghanlia</taxon>
    </lineage>
</organism>
<evidence type="ECO:0000313" key="6">
    <source>
        <dbReference type="Proteomes" id="UP001232156"/>
    </source>
</evidence>
<name>A0ABU1D4S3_9BURK</name>
<gene>
    <name evidence="5" type="ORF">Q8947_05110</name>
</gene>
<keyword evidence="2" id="KW-0547">Nucleotide-binding</keyword>
<evidence type="ECO:0000313" key="5">
    <source>
        <dbReference type="EMBL" id="MDR4125363.1"/>
    </source>
</evidence>
<comment type="caution">
    <text evidence="5">The sequence shown here is derived from an EMBL/GenBank/DDBJ whole genome shotgun (WGS) entry which is preliminary data.</text>
</comment>
<keyword evidence="3" id="KW-0067">ATP-binding</keyword>
<sequence length="508" mass="53565">MSLAILASRALHGFQALPVKVEVHVGAGLPAFNIVGLPDTGVRESRERVRSALLSGGYTFPAGRITVNLAPADLPKHSGRFDLAIALGILLATGQIPALRPDQAVHQIPDHVFVGELSLTGTLGAINGALAIALAVARDAPGAILVMPAASAAVAAQVPGISVCSAETLADVANALARGQAMPRAQPLPPGRQPEAPPCLSEVIGQAAGRRALEIAACGGHSLLMCGPPGVGKSMLAQRLPGLLPPLAVAQRLEVAALHGLAGHDIAPSDQPPFRAPHHTASTPAVVGGGAWPRPGEISLAHNGVLFLDEIPEFQRAVLESLREPLETGQVSIARARISCTFPARFQLVAAMNPCPCGWAGHARRVCTCAPGRVEAYRRRLSGPLLDRIDLHVGLTTPETSWLSAACGERSDEVRQRVLRCRSNQLDRQGCTNAQLEGAALRRHAEPTTQAANLLRDAAQHWGWSARVMHRLLRVSRTLADMASSDTVSAEHVAEALQFRPTWGEQYH</sequence>
<comment type="similarity">
    <text evidence="1">Belongs to the Mg-chelatase subunits D/I family. ComM subfamily.</text>
</comment>
<dbReference type="SUPFAM" id="SSF54211">
    <property type="entry name" value="Ribosomal protein S5 domain 2-like"/>
    <property type="match status" value="1"/>
</dbReference>
<dbReference type="SMART" id="SM00382">
    <property type="entry name" value="AAA"/>
    <property type="match status" value="1"/>
</dbReference>
<dbReference type="NCBIfam" id="TIGR00368">
    <property type="entry name" value="YifB family Mg chelatase-like AAA ATPase"/>
    <property type="match status" value="1"/>
</dbReference>
<protein>
    <submittedName>
        <fullName evidence="5">YifB family Mg chelatase-like AAA ATPase</fullName>
    </submittedName>
</protein>
<evidence type="ECO:0000256" key="3">
    <source>
        <dbReference type="ARBA" id="ARBA00022840"/>
    </source>
</evidence>
<dbReference type="InterPro" id="IPR027417">
    <property type="entry name" value="P-loop_NTPase"/>
</dbReference>
<evidence type="ECO:0000259" key="4">
    <source>
        <dbReference type="PROSITE" id="PS50051"/>
    </source>
</evidence>
<dbReference type="SUPFAM" id="SSF52540">
    <property type="entry name" value="P-loop containing nucleoside triphosphate hydrolases"/>
    <property type="match status" value="1"/>
</dbReference>
<dbReference type="RefSeq" id="WP_165276691.1">
    <property type="nucleotide sequence ID" value="NZ_JAUZQE010000008.1"/>
</dbReference>
<dbReference type="InterPro" id="IPR045006">
    <property type="entry name" value="CHLI-like"/>
</dbReference>
<dbReference type="InterPro" id="IPR000523">
    <property type="entry name" value="Mg_chelatse_chII-like_cat_dom"/>
</dbReference>
<dbReference type="Gene3D" id="3.30.230.10">
    <property type="match status" value="1"/>
</dbReference>
<dbReference type="InterPro" id="IPR025158">
    <property type="entry name" value="Mg_chelat-rel_C"/>
</dbReference>
<dbReference type="InterPro" id="IPR014721">
    <property type="entry name" value="Ribsml_uS5_D2-typ_fold_subgr"/>
</dbReference>
<dbReference type="Pfam" id="PF13335">
    <property type="entry name" value="Mg_chelatase_C"/>
    <property type="match status" value="1"/>
</dbReference>
<dbReference type="Pfam" id="PF01078">
    <property type="entry name" value="Mg_chelatase"/>
    <property type="match status" value="1"/>
</dbReference>
<dbReference type="PANTHER" id="PTHR32039">
    <property type="entry name" value="MAGNESIUM-CHELATASE SUBUNIT CHLI"/>
    <property type="match status" value="1"/>
</dbReference>
<dbReference type="InterPro" id="IPR003593">
    <property type="entry name" value="AAA+_ATPase"/>
</dbReference>
<dbReference type="Gene3D" id="3.40.50.300">
    <property type="entry name" value="P-loop containing nucleotide triphosphate hydrolases"/>
    <property type="match status" value="1"/>
</dbReference>
<reference evidence="5 6" key="1">
    <citation type="submission" date="2023-08" db="EMBL/GenBank/DDBJ databases">
        <title>Alcaligenaceae gen. nov., a novel taxon isolated from the sludge of Yixing Pesticide Factory.</title>
        <authorList>
            <person name="Ruan L."/>
        </authorList>
    </citation>
    <scope>NUCLEOTIDE SEQUENCE [LARGE SCALE GENOMIC DNA]</scope>
    <source>
        <strain evidence="5 6">LG-2</strain>
    </source>
</reference>
<dbReference type="InterPro" id="IPR001208">
    <property type="entry name" value="MCM_dom"/>
</dbReference>
<accession>A0ABU1D4S3</accession>
<dbReference type="EMBL" id="JAUZQE010000008">
    <property type="protein sequence ID" value="MDR4125363.1"/>
    <property type="molecule type" value="Genomic_DNA"/>
</dbReference>
<dbReference type="PROSITE" id="PS50051">
    <property type="entry name" value="MCM_2"/>
    <property type="match status" value="1"/>
</dbReference>
<evidence type="ECO:0000256" key="1">
    <source>
        <dbReference type="ARBA" id="ARBA00006354"/>
    </source>
</evidence>
<dbReference type="InterPro" id="IPR020568">
    <property type="entry name" value="Ribosomal_Su5_D2-typ_SF"/>
</dbReference>